<dbReference type="Proteomes" id="UP000182840">
    <property type="component" value="Chromosome"/>
</dbReference>
<sequence>MSEKFGLSIDECVARAPVGRTKIYEAIGEGLLPARKCGRRTLILADDFKAYLASLPLVEAA</sequence>
<gene>
    <name evidence="2" type="ORF">BSQ44_24055</name>
</gene>
<dbReference type="OrthoDB" id="7867776at2"/>
<reference evidence="3" key="1">
    <citation type="submission" date="2016-11" db="EMBL/GenBank/DDBJ databases">
        <title>Mesorhizobium oceanicum sp. nov., isolated from deep seawater in South China Sea.</title>
        <authorList>
            <person name="Fu G.-Y."/>
        </authorList>
    </citation>
    <scope>NUCLEOTIDE SEQUENCE [LARGE SCALE GENOMIC DNA]</scope>
    <source>
        <strain evidence="3">B7</strain>
    </source>
</reference>
<organism evidence="2 3">
    <name type="scientific">Aquibium oceanicum</name>
    <dbReference type="NCBI Taxonomy" id="1670800"/>
    <lineage>
        <taxon>Bacteria</taxon>
        <taxon>Pseudomonadati</taxon>
        <taxon>Pseudomonadota</taxon>
        <taxon>Alphaproteobacteria</taxon>
        <taxon>Hyphomicrobiales</taxon>
        <taxon>Phyllobacteriaceae</taxon>
        <taxon>Aquibium</taxon>
    </lineage>
</organism>
<keyword evidence="3" id="KW-1185">Reference proteome</keyword>
<proteinExistence type="predicted"/>
<dbReference type="KEGG" id="meso:BSQ44_24055"/>
<accession>A0A1L3SZE5</accession>
<dbReference type="Pfam" id="PF12728">
    <property type="entry name" value="HTH_17"/>
    <property type="match status" value="1"/>
</dbReference>
<dbReference type="STRING" id="1670800.BSQ44_24055"/>
<feature type="domain" description="Helix-turn-helix" evidence="1">
    <location>
        <begin position="7"/>
        <end position="54"/>
    </location>
</feature>
<name>A0A1L3SZE5_9HYPH</name>
<evidence type="ECO:0000313" key="2">
    <source>
        <dbReference type="EMBL" id="APH74809.1"/>
    </source>
</evidence>
<protein>
    <recommendedName>
        <fullName evidence="1">Helix-turn-helix domain-containing protein</fullName>
    </recommendedName>
</protein>
<evidence type="ECO:0000259" key="1">
    <source>
        <dbReference type="Pfam" id="PF12728"/>
    </source>
</evidence>
<evidence type="ECO:0000313" key="3">
    <source>
        <dbReference type="Proteomes" id="UP000182840"/>
    </source>
</evidence>
<dbReference type="EMBL" id="CP018171">
    <property type="protein sequence ID" value="APH74809.1"/>
    <property type="molecule type" value="Genomic_DNA"/>
</dbReference>
<dbReference type="InterPro" id="IPR041657">
    <property type="entry name" value="HTH_17"/>
</dbReference>
<dbReference type="AlphaFoldDB" id="A0A1L3SZE5"/>